<dbReference type="PANTHER" id="PTHR43316:SF3">
    <property type="entry name" value="HALOACID DEHALOGENASE, TYPE II (AFU_ORTHOLOGUE AFUA_2G07750)-RELATED"/>
    <property type="match status" value="1"/>
</dbReference>
<gene>
    <name evidence="3" type="ORF">GGX14DRAFT_463769</name>
</gene>
<dbReference type="Proteomes" id="UP001219525">
    <property type="component" value="Unassembled WGS sequence"/>
</dbReference>
<name>A0AAD6V436_9AGAR</name>
<dbReference type="Pfam" id="PF00702">
    <property type="entry name" value="Hydrolase"/>
    <property type="match status" value="1"/>
</dbReference>
<dbReference type="PANTHER" id="PTHR43316">
    <property type="entry name" value="HYDROLASE, HALOACID DELAHOGENASE-RELATED"/>
    <property type="match status" value="1"/>
</dbReference>
<feature type="compositionally biased region" description="Low complexity" evidence="2">
    <location>
        <begin position="194"/>
        <end position="208"/>
    </location>
</feature>
<organism evidence="3 4">
    <name type="scientific">Mycena pura</name>
    <dbReference type="NCBI Taxonomy" id="153505"/>
    <lineage>
        <taxon>Eukaryota</taxon>
        <taxon>Fungi</taxon>
        <taxon>Dikarya</taxon>
        <taxon>Basidiomycota</taxon>
        <taxon>Agaricomycotina</taxon>
        <taxon>Agaricomycetes</taxon>
        <taxon>Agaricomycetidae</taxon>
        <taxon>Agaricales</taxon>
        <taxon>Marasmiineae</taxon>
        <taxon>Mycenaceae</taxon>
        <taxon>Mycena</taxon>
    </lineage>
</organism>
<dbReference type="Gene3D" id="1.10.150.240">
    <property type="entry name" value="Putative phosphatase, domain 2"/>
    <property type="match status" value="1"/>
</dbReference>
<evidence type="ECO:0000256" key="1">
    <source>
        <dbReference type="ARBA" id="ARBA00022801"/>
    </source>
</evidence>
<keyword evidence="4" id="KW-1185">Reference proteome</keyword>
<feature type="region of interest" description="Disordered" evidence="2">
    <location>
        <begin position="1"/>
        <end position="41"/>
    </location>
</feature>
<feature type="compositionally biased region" description="Low complexity" evidence="2">
    <location>
        <begin position="168"/>
        <end position="180"/>
    </location>
</feature>
<feature type="region of interest" description="Disordered" evidence="2">
    <location>
        <begin position="115"/>
        <end position="180"/>
    </location>
</feature>
<feature type="region of interest" description="Disordered" evidence="2">
    <location>
        <begin position="47"/>
        <end position="66"/>
    </location>
</feature>
<dbReference type="AlphaFoldDB" id="A0AAD6V436"/>
<accession>A0AAD6V436</accession>
<proteinExistence type="predicted"/>
<comment type="caution">
    <text evidence="3">The sequence shown here is derived from an EMBL/GenBank/DDBJ whole genome shotgun (WGS) entry which is preliminary data.</text>
</comment>
<feature type="compositionally biased region" description="Basic and acidic residues" evidence="2">
    <location>
        <begin position="115"/>
        <end position="128"/>
    </location>
</feature>
<dbReference type="InterPro" id="IPR036412">
    <property type="entry name" value="HAD-like_sf"/>
</dbReference>
<feature type="non-terminal residue" evidence="3">
    <location>
        <position position="508"/>
    </location>
</feature>
<dbReference type="InterPro" id="IPR023198">
    <property type="entry name" value="PGP-like_dom2"/>
</dbReference>
<dbReference type="GO" id="GO:0016787">
    <property type="term" value="F:hydrolase activity"/>
    <property type="evidence" value="ECO:0007669"/>
    <property type="project" value="UniProtKB-KW"/>
</dbReference>
<dbReference type="InterPro" id="IPR023214">
    <property type="entry name" value="HAD_sf"/>
</dbReference>
<dbReference type="EMBL" id="JARJCW010000056">
    <property type="protein sequence ID" value="KAJ7202085.1"/>
    <property type="molecule type" value="Genomic_DNA"/>
</dbReference>
<protein>
    <submittedName>
        <fullName evidence="3">HAD-like domain-containing protein</fullName>
    </submittedName>
</protein>
<sequence>MGGFVGEVSPPEWEAPSGTQQRPASTMGHVRAKSSLGNKASLLGGTRAAAMYSRPSSHPFSVDDNSELFQPTAKSIDDARIRKFAEEQARLERVHTPNPPASDEAITLRKFAEEQARLHRAHSPETSRTEAQIKFAEEQARLQRAFTPELPRNEPQAKSGTSPDASRKAAQTPTAAADSARLAAFAEQQQRAQAQLAQDLRSSSASRLGQNAQTLRGKPASTVAGFGSAGARRSIPGASQSMFNRFPLNERDDGKSSHSEDSSLTKVEVLFFDLDGTVLNWQGTVADELRRLGNKYFPEFDEVDWEGFAMKWREMYLAAIRDLAQHGNSLAPSTVYRTTLDQLLNKEGAELAARWTPPVRSQLVDVWNRLQPWPDTRDGLKAIKTIKTVATLSNESLRTQTQINRHAGLSWDICLSGSLLGSYRGTPDTYLEAAHSMTLPPANCAVVSAHADELRVARSAGMRTIYVRRASEENLKDGGDAVRCRLEGGEVDLVVDSFEHLASALGCD</sequence>
<evidence type="ECO:0000313" key="4">
    <source>
        <dbReference type="Proteomes" id="UP001219525"/>
    </source>
</evidence>
<evidence type="ECO:0000256" key="2">
    <source>
        <dbReference type="SAM" id="MobiDB-lite"/>
    </source>
</evidence>
<reference evidence="3" key="1">
    <citation type="submission" date="2023-03" db="EMBL/GenBank/DDBJ databases">
        <title>Massive genome expansion in bonnet fungi (Mycena s.s.) driven by repeated elements and novel gene families across ecological guilds.</title>
        <authorList>
            <consortium name="Lawrence Berkeley National Laboratory"/>
            <person name="Harder C.B."/>
            <person name="Miyauchi S."/>
            <person name="Viragh M."/>
            <person name="Kuo A."/>
            <person name="Thoen E."/>
            <person name="Andreopoulos B."/>
            <person name="Lu D."/>
            <person name="Skrede I."/>
            <person name="Drula E."/>
            <person name="Henrissat B."/>
            <person name="Morin E."/>
            <person name="Kohler A."/>
            <person name="Barry K."/>
            <person name="LaButti K."/>
            <person name="Morin E."/>
            <person name="Salamov A."/>
            <person name="Lipzen A."/>
            <person name="Mereny Z."/>
            <person name="Hegedus B."/>
            <person name="Baldrian P."/>
            <person name="Stursova M."/>
            <person name="Weitz H."/>
            <person name="Taylor A."/>
            <person name="Grigoriev I.V."/>
            <person name="Nagy L.G."/>
            <person name="Martin F."/>
            <person name="Kauserud H."/>
        </authorList>
    </citation>
    <scope>NUCLEOTIDE SEQUENCE</scope>
    <source>
        <strain evidence="3">9144</strain>
    </source>
</reference>
<dbReference type="SUPFAM" id="SSF56784">
    <property type="entry name" value="HAD-like"/>
    <property type="match status" value="1"/>
</dbReference>
<evidence type="ECO:0000313" key="3">
    <source>
        <dbReference type="EMBL" id="KAJ7202085.1"/>
    </source>
</evidence>
<dbReference type="Gene3D" id="3.40.50.1000">
    <property type="entry name" value="HAD superfamily/HAD-like"/>
    <property type="match status" value="1"/>
</dbReference>
<feature type="region of interest" description="Disordered" evidence="2">
    <location>
        <begin position="194"/>
        <end position="231"/>
    </location>
</feature>
<dbReference type="InterPro" id="IPR051540">
    <property type="entry name" value="S-2-haloacid_dehalogenase"/>
</dbReference>
<keyword evidence="1" id="KW-0378">Hydrolase</keyword>